<dbReference type="Pfam" id="PF06541">
    <property type="entry name" value="ABC_trans_CmpB"/>
    <property type="match status" value="1"/>
</dbReference>
<dbReference type="InterPro" id="IPR010540">
    <property type="entry name" value="CmpB_TMEM229"/>
</dbReference>
<keyword evidence="1" id="KW-0812">Transmembrane</keyword>
<feature type="transmembrane region" description="Helical" evidence="1">
    <location>
        <begin position="148"/>
        <end position="170"/>
    </location>
</feature>
<sequence length="186" mass="21737">MFSLSENLAIDGAAAVLFYFAVYSYLGWLLENSYNLIVNHKFFKANFLFGPFKPMYGIAPVLLIFFISSETHWGVVLLLCFIIPTMVEYWSGVVLQKFFGQRYWDYSHTPLQFQGHICLPFSACWLVLSWVCLKWIHPQLVDMYRAVAPFWGWGAYAMVLYFMADVFFTIKKHITRQLVKEVPDIP</sequence>
<keyword evidence="1" id="KW-1133">Transmembrane helix</keyword>
<keyword evidence="3" id="KW-1185">Reference proteome</keyword>
<gene>
    <name evidence="2" type="ORF">JK635_22925</name>
</gene>
<keyword evidence="1" id="KW-0472">Membrane</keyword>
<proteinExistence type="predicted"/>
<protein>
    <submittedName>
        <fullName evidence="2">ABC transporter permease</fullName>
    </submittedName>
</protein>
<dbReference type="Proteomes" id="UP000623967">
    <property type="component" value="Unassembled WGS sequence"/>
</dbReference>
<feature type="transmembrane region" description="Helical" evidence="1">
    <location>
        <begin position="42"/>
        <end position="67"/>
    </location>
</feature>
<reference evidence="2 3" key="1">
    <citation type="submission" date="2021-01" db="EMBL/GenBank/DDBJ databases">
        <title>Genome public.</title>
        <authorList>
            <person name="Liu C."/>
            <person name="Sun Q."/>
        </authorList>
    </citation>
    <scope>NUCLEOTIDE SEQUENCE [LARGE SCALE GENOMIC DNA]</scope>
    <source>
        <strain evidence="2 3">YIM B02564</strain>
    </source>
</reference>
<organism evidence="2 3">
    <name type="scientific">Neobacillus paridis</name>
    <dbReference type="NCBI Taxonomy" id="2803862"/>
    <lineage>
        <taxon>Bacteria</taxon>
        <taxon>Bacillati</taxon>
        <taxon>Bacillota</taxon>
        <taxon>Bacilli</taxon>
        <taxon>Bacillales</taxon>
        <taxon>Bacillaceae</taxon>
        <taxon>Neobacillus</taxon>
    </lineage>
</organism>
<name>A0ABS1TUM3_9BACI</name>
<evidence type="ECO:0000313" key="3">
    <source>
        <dbReference type="Proteomes" id="UP000623967"/>
    </source>
</evidence>
<accession>A0ABS1TUM3</accession>
<evidence type="ECO:0000256" key="1">
    <source>
        <dbReference type="SAM" id="Phobius"/>
    </source>
</evidence>
<dbReference type="RefSeq" id="WP_202656246.1">
    <property type="nucleotide sequence ID" value="NZ_JAESWB010000371.1"/>
</dbReference>
<feature type="transmembrane region" description="Helical" evidence="1">
    <location>
        <begin position="116"/>
        <end position="136"/>
    </location>
</feature>
<evidence type="ECO:0000313" key="2">
    <source>
        <dbReference type="EMBL" id="MBL4955015.1"/>
    </source>
</evidence>
<feature type="transmembrane region" description="Helical" evidence="1">
    <location>
        <begin position="12"/>
        <end position="30"/>
    </location>
</feature>
<dbReference type="EMBL" id="JAESWB010000371">
    <property type="protein sequence ID" value="MBL4955015.1"/>
    <property type="molecule type" value="Genomic_DNA"/>
</dbReference>
<comment type="caution">
    <text evidence="2">The sequence shown here is derived from an EMBL/GenBank/DDBJ whole genome shotgun (WGS) entry which is preliminary data.</text>
</comment>
<feature type="transmembrane region" description="Helical" evidence="1">
    <location>
        <begin position="73"/>
        <end position="95"/>
    </location>
</feature>